<sequence>MVTRSGCAGGRVVVRVGVGDGEDERVGDARVGVGVGDGLWPVRVGVGPVGVGVVGVGEVVALLVALLASGANHASQMRGMANRAPMTKNTAAMTTLGNCIAFLPAGRPPVRTRARSLS</sequence>
<dbReference type="AlphaFoldDB" id="A0A931DD85"/>
<keyword evidence="3" id="KW-1185">Reference proteome</keyword>
<dbReference type="EMBL" id="JADOUA010000001">
    <property type="protein sequence ID" value="MBG6086977.1"/>
    <property type="molecule type" value="Genomic_DNA"/>
</dbReference>
<accession>A0A931DD85</accession>
<keyword evidence="1" id="KW-0812">Transmembrane</keyword>
<gene>
    <name evidence="2" type="ORF">IW256_001090</name>
</gene>
<keyword evidence="1" id="KW-0472">Membrane</keyword>
<evidence type="ECO:0000313" key="2">
    <source>
        <dbReference type="EMBL" id="MBG6086977.1"/>
    </source>
</evidence>
<reference evidence="2" key="1">
    <citation type="submission" date="2020-11" db="EMBL/GenBank/DDBJ databases">
        <title>Sequencing the genomes of 1000 actinobacteria strains.</title>
        <authorList>
            <person name="Klenk H.-P."/>
        </authorList>
    </citation>
    <scope>NUCLEOTIDE SEQUENCE</scope>
    <source>
        <strain evidence="2">DSM 43175</strain>
    </source>
</reference>
<dbReference type="RefSeq" id="WP_197009907.1">
    <property type="nucleotide sequence ID" value="NZ_BAABES010000007.1"/>
</dbReference>
<organism evidence="2 3">
    <name type="scientific">Actinomadura viridis</name>
    <dbReference type="NCBI Taxonomy" id="58110"/>
    <lineage>
        <taxon>Bacteria</taxon>
        <taxon>Bacillati</taxon>
        <taxon>Actinomycetota</taxon>
        <taxon>Actinomycetes</taxon>
        <taxon>Streptosporangiales</taxon>
        <taxon>Thermomonosporaceae</taxon>
        <taxon>Actinomadura</taxon>
    </lineage>
</organism>
<protein>
    <submittedName>
        <fullName evidence="2">Uncharacterized protein</fullName>
    </submittedName>
</protein>
<feature type="transmembrane region" description="Helical" evidence="1">
    <location>
        <begin position="49"/>
        <end position="68"/>
    </location>
</feature>
<dbReference type="Proteomes" id="UP000614047">
    <property type="component" value="Unassembled WGS sequence"/>
</dbReference>
<comment type="caution">
    <text evidence="2">The sequence shown here is derived from an EMBL/GenBank/DDBJ whole genome shotgun (WGS) entry which is preliminary data.</text>
</comment>
<evidence type="ECO:0000313" key="3">
    <source>
        <dbReference type="Proteomes" id="UP000614047"/>
    </source>
</evidence>
<proteinExistence type="predicted"/>
<evidence type="ECO:0000256" key="1">
    <source>
        <dbReference type="SAM" id="Phobius"/>
    </source>
</evidence>
<name>A0A931DD85_9ACTN</name>
<keyword evidence="1" id="KW-1133">Transmembrane helix</keyword>